<accession>A0A814A3H5</accession>
<dbReference type="EMBL" id="CAJNOQ010001633">
    <property type="protein sequence ID" value="CAF0908471.1"/>
    <property type="molecule type" value="Genomic_DNA"/>
</dbReference>
<dbReference type="OrthoDB" id="10021055at2759"/>
<name>A0A814A3H5_9BILA</name>
<sequence>MASIIDQSLKETILTRLFHSYLRYDELKRKDDAIKERFNDIQTKLHGLDFFGHRYVLDDDDNSDNYYPFRYIDNYFKYDDSLSLEKQIDEQIVINEKLQTEIGETTNKPDLIEHSSSSSSTVRSTIVFVQLSISNDQISSLDKRYVSVYLNPIQYHTEIVLPLIQQQEQQQFNWIHFSFCTPSPTSSLSSTSSTMSYMYDSIPEQQNSHWNENNDFIQKPRRSSSQHITNIRNKRNNETKYFSEAKLTGERISLAASLPFNTKLNIRIQADRLLKQQKNKNNDDLNYIKTTASIESLDPANEHIYFSNINKHYQQHYSTADSLLAANATMHFYYPDRQIQKQQRYNDSSGENLYHQKLPRTRKISLPVSLPIDKRICLYIRNGEVLARC</sequence>
<keyword evidence="3" id="KW-1185">Reference proteome</keyword>
<evidence type="ECO:0000313" key="2">
    <source>
        <dbReference type="EMBL" id="CAF3689974.1"/>
    </source>
</evidence>
<dbReference type="Proteomes" id="UP000681722">
    <property type="component" value="Unassembled WGS sequence"/>
</dbReference>
<dbReference type="EMBL" id="CAJOBC010001633">
    <property type="protein sequence ID" value="CAF3689974.1"/>
    <property type="molecule type" value="Genomic_DNA"/>
</dbReference>
<gene>
    <name evidence="1" type="ORF">GPM918_LOCUS9017</name>
    <name evidence="2" type="ORF">SRO942_LOCUS9018</name>
</gene>
<reference evidence="1" key="1">
    <citation type="submission" date="2021-02" db="EMBL/GenBank/DDBJ databases">
        <authorList>
            <person name="Nowell W R."/>
        </authorList>
    </citation>
    <scope>NUCLEOTIDE SEQUENCE</scope>
</reference>
<organism evidence="1 3">
    <name type="scientific">Didymodactylos carnosus</name>
    <dbReference type="NCBI Taxonomy" id="1234261"/>
    <lineage>
        <taxon>Eukaryota</taxon>
        <taxon>Metazoa</taxon>
        <taxon>Spiralia</taxon>
        <taxon>Gnathifera</taxon>
        <taxon>Rotifera</taxon>
        <taxon>Eurotatoria</taxon>
        <taxon>Bdelloidea</taxon>
        <taxon>Philodinida</taxon>
        <taxon>Philodinidae</taxon>
        <taxon>Didymodactylos</taxon>
    </lineage>
</organism>
<evidence type="ECO:0000313" key="3">
    <source>
        <dbReference type="Proteomes" id="UP000663829"/>
    </source>
</evidence>
<protein>
    <submittedName>
        <fullName evidence="1">Uncharacterized protein</fullName>
    </submittedName>
</protein>
<proteinExistence type="predicted"/>
<dbReference type="AlphaFoldDB" id="A0A814A3H5"/>
<evidence type="ECO:0000313" key="1">
    <source>
        <dbReference type="EMBL" id="CAF0908471.1"/>
    </source>
</evidence>
<dbReference type="Proteomes" id="UP000663829">
    <property type="component" value="Unassembled WGS sequence"/>
</dbReference>
<comment type="caution">
    <text evidence="1">The sequence shown here is derived from an EMBL/GenBank/DDBJ whole genome shotgun (WGS) entry which is preliminary data.</text>
</comment>